<sequence length="59" mass="6747">MAKRSGPNIFSSIRIRFAKCKHSGSNEWSKKGTHDKTTQFVTTAGRRQRRGQDFWFGSA</sequence>
<feature type="compositionally biased region" description="Basic and acidic residues" evidence="1">
    <location>
        <begin position="28"/>
        <end position="37"/>
    </location>
</feature>
<dbReference type="Proteomes" id="UP000503349">
    <property type="component" value="Chromosome 12"/>
</dbReference>
<name>A0A6G1Q1Z8_CHAAH</name>
<reference evidence="3" key="2">
    <citation type="submission" date="2019-02" db="EMBL/GenBank/DDBJ databases">
        <title>Opniocepnalus argus Var Kimnra genome.</title>
        <authorList>
            <person name="Zhou C."/>
            <person name="Xiao S."/>
        </authorList>
    </citation>
    <scope>NUCLEOTIDE SEQUENCE [LARGE SCALE GENOMIC DNA]</scope>
</reference>
<gene>
    <name evidence="2" type="ORF">EXN66_Car012167</name>
</gene>
<protein>
    <submittedName>
        <fullName evidence="2">Uncharacterized protein</fullName>
    </submittedName>
</protein>
<evidence type="ECO:0000313" key="3">
    <source>
        <dbReference type="Proteomes" id="UP000503349"/>
    </source>
</evidence>
<dbReference type="EMBL" id="CM015723">
    <property type="protein sequence ID" value="KAF3696489.1"/>
    <property type="molecule type" value="Genomic_DNA"/>
</dbReference>
<evidence type="ECO:0000256" key="1">
    <source>
        <dbReference type="SAM" id="MobiDB-lite"/>
    </source>
</evidence>
<proteinExistence type="predicted"/>
<keyword evidence="3" id="KW-1185">Reference proteome</keyword>
<reference evidence="2 3" key="1">
    <citation type="submission" date="2019-02" db="EMBL/GenBank/DDBJ databases">
        <title>Opniocepnalus argus genome.</title>
        <authorList>
            <person name="Zhou C."/>
            <person name="Xiao S."/>
        </authorList>
    </citation>
    <scope>NUCLEOTIDE SEQUENCE [LARGE SCALE GENOMIC DNA]</scope>
    <source>
        <strain evidence="2">OARG1902GOOAL</strain>
        <tissue evidence="2">Muscle</tissue>
    </source>
</reference>
<feature type="region of interest" description="Disordered" evidence="1">
    <location>
        <begin position="24"/>
        <end position="46"/>
    </location>
</feature>
<accession>A0A6G1Q1Z8</accession>
<organism evidence="2 3">
    <name type="scientific">Channa argus</name>
    <name type="common">Northern snakehead</name>
    <name type="synonym">Ophicephalus argus</name>
    <dbReference type="NCBI Taxonomy" id="215402"/>
    <lineage>
        <taxon>Eukaryota</taxon>
        <taxon>Metazoa</taxon>
        <taxon>Chordata</taxon>
        <taxon>Craniata</taxon>
        <taxon>Vertebrata</taxon>
        <taxon>Euteleostomi</taxon>
        <taxon>Actinopterygii</taxon>
        <taxon>Neopterygii</taxon>
        <taxon>Teleostei</taxon>
        <taxon>Neoteleostei</taxon>
        <taxon>Acanthomorphata</taxon>
        <taxon>Anabantaria</taxon>
        <taxon>Anabantiformes</taxon>
        <taxon>Channoidei</taxon>
        <taxon>Channidae</taxon>
        <taxon>Channa</taxon>
    </lineage>
</organism>
<dbReference type="AlphaFoldDB" id="A0A6G1Q1Z8"/>
<evidence type="ECO:0000313" key="2">
    <source>
        <dbReference type="EMBL" id="KAF3696489.1"/>
    </source>
</evidence>